<dbReference type="EMBL" id="JAATIQ010000473">
    <property type="protein sequence ID" value="KAF4354684.1"/>
    <property type="molecule type" value="Genomic_DNA"/>
</dbReference>
<feature type="region of interest" description="Disordered" evidence="1">
    <location>
        <begin position="174"/>
        <end position="194"/>
    </location>
</feature>
<keyword evidence="6" id="KW-1185">Reference proteome</keyword>
<dbReference type="PANTHER" id="PTHR37250">
    <property type="entry name" value="OS05G0496000 PROTEIN"/>
    <property type="match status" value="1"/>
</dbReference>
<protein>
    <submittedName>
        <fullName evidence="4">Uncharacterized protein</fullName>
    </submittedName>
</protein>
<dbReference type="Proteomes" id="UP000583929">
    <property type="component" value="Unassembled WGS sequence"/>
</dbReference>
<dbReference type="AlphaFoldDB" id="A0A7J6FSF4"/>
<sequence length="194" mass="21341">MDSCLDSVSHGMVLVSSLDYSFMLFALYVLFPQSVVDVFCRTYAKSALNSNLCAETNGPKFENEACMNEDKPKGEEAESTHIEIKKKEFLKPVPNSETNVQVNIVKGKDGQNVNQDASPLEIDAPGEVMDASILEDDVIRAGGFGARDDLSSFLPVASDSTDFEAMIRDAREYEEPQGEVCRPGLGWKETTTQK</sequence>
<evidence type="ECO:0000313" key="4">
    <source>
        <dbReference type="EMBL" id="KAF4373661.1"/>
    </source>
</evidence>
<evidence type="ECO:0000313" key="5">
    <source>
        <dbReference type="Proteomes" id="UP000525078"/>
    </source>
</evidence>
<accession>A0A7J6FSF4</accession>
<evidence type="ECO:0000313" key="6">
    <source>
        <dbReference type="Proteomes" id="UP000583929"/>
    </source>
</evidence>
<keyword evidence="2" id="KW-1133">Transmembrane helix</keyword>
<dbReference type="EMBL" id="JAATIP010000099">
    <property type="protein sequence ID" value="KAF4373661.1"/>
    <property type="molecule type" value="Genomic_DNA"/>
</dbReference>
<reference evidence="5 6" key="1">
    <citation type="journal article" date="2020" name="bioRxiv">
        <title>Sequence and annotation of 42 cannabis genomes reveals extensive copy number variation in cannabinoid synthesis and pathogen resistance genes.</title>
        <authorList>
            <person name="Mckernan K.J."/>
            <person name="Helbert Y."/>
            <person name="Kane L.T."/>
            <person name="Ebling H."/>
            <person name="Zhang L."/>
            <person name="Liu B."/>
            <person name="Eaton Z."/>
            <person name="Mclaughlin S."/>
            <person name="Kingan S."/>
            <person name="Baybayan P."/>
            <person name="Concepcion G."/>
            <person name="Jordan M."/>
            <person name="Riva A."/>
            <person name="Barbazuk W."/>
            <person name="Harkins T."/>
        </authorList>
    </citation>
    <scope>NUCLEOTIDE SEQUENCE [LARGE SCALE GENOMIC DNA]</scope>
    <source>
        <strain evidence="5 6">cv. Jamaican Lion 4</strain>
        <strain evidence="3">Father</strain>
        <strain evidence="4">Mother</strain>
        <tissue evidence="4">Leaf</tissue>
    </source>
</reference>
<gene>
    <name evidence="4" type="ORF">F8388_025355</name>
    <name evidence="3" type="ORF">G4B88_029528</name>
</gene>
<name>A0A7J6FSF4_CANSA</name>
<dbReference type="PANTHER" id="PTHR37250:SF1">
    <property type="entry name" value="OS05G0496000 PROTEIN"/>
    <property type="match status" value="1"/>
</dbReference>
<feature type="transmembrane region" description="Helical" evidence="2">
    <location>
        <begin position="12"/>
        <end position="31"/>
    </location>
</feature>
<organism evidence="4 5">
    <name type="scientific">Cannabis sativa</name>
    <name type="common">Hemp</name>
    <name type="synonym">Marijuana</name>
    <dbReference type="NCBI Taxonomy" id="3483"/>
    <lineage>
        <taxon>Eukaryota</taxon>
        <taxon>Viridiplantae</taxon>
        <taxon>Streptophyta</taxon>
        <taxon>Embryophyta</taxon>
        <taxon>Tracheophyta</taxon>
        <taxon>Spermatophyta</taxon>
        <taxon>Magnoliopsida</taxon>
        <taxon>eudicotyledons</taxon>
        <taxon>Gunneridae</taxon>
        <taxon>Pentapetalae</taxon>
        <taxon>rosids</taxon>
        <taxon>fabids</taxon>
        <taxon>Rosales</taxon>
        <taxon>Cannabaceae</taxon>
        <taxon>Cannabis</taxon>
    </lineage>
</organism>
<evidence type="ECO:0000256" key="2">
    <source>
        <dbReference type="SAM" id="Phobius"/>
    </source>
</evidence>
<proteinExistence type="predicted"/>
<evidence type="ECO:0000313" key="3">
    <source>
        <dbReference type="EMBL" id="KAF4354684.1"/>
    </source>
</evidence>
<evidence type="ECO:0000256" key="1">
    <source>
        <dbReference type="SAM" id="MobiDB-lite"/>
    </source>
</evidence>
<keyword evidence="2" id="KW-0812">Transmembrane</keyword>
<keyword evidence="2" id="KW-0472">Membrane</keyword>
<dbReference type="Proteomes" id="UP000525078">
    <property type="component" value="Unassembled WGS sequence"/>
</dbReference>
<comment type="caution">
    <text evidence="4">The sequence shown here is derived from an EMBL/GenBank/DDBJ whole genome shotgun (WGS) entry which is preliminary data.</text>
</comment>